<dbReference type="Proteomes" id="UP000311469">
    <property type="component" value="Chromosome cSF1"/>
</dbReference>
<sequence>MIMAAPDKVGHLLDPPIQPHARAVPFSLALWYKYLEINAIPDCSLTELWPFWGPIIRTAINKHLKNKTNLLPIRFRLGLQTICRQAINRHPTTTSTAASKG</sequence>
<evidence type="ECO:0000313" key="1">
    <source>
        <dbReference type="EMBL" id="QDC36023.1"/>
    </source>
</evidence>
<organism evidence="1 2">
    <name type="scientific">Sphingobium fuliginis ATCC 27551</name>
    <dbReference type="NCBI Taxonomy" id="1208342"/>
    <lineage>
        <taxon>Bacteria</taxon>
        <taxon>Pseudomonadati</taxon>
        <taxon>Pseudomonadota</taxon>
        <taxon>Alphaproteobacteria</taxon>
        <taxon>Sphingomonadales</taxon>
        <taxon>Sphingomonadaceae</taxon>
        <taxon>Sphingobium</taxon>
    </lineage>
</organism>
<proteinExistence type="predicted"/>
<dbReference type="EMBL" id="CP041016">
    <property type="protein sequence ID" value="QDC36023.1"/>
    <property type="molecule type" value="Genomic_DNA"/>
</dbReference>
<dbReference type="KEGG" id="sufl:FIL70_00945"/>
<protein>
    <submittedName>
        <fullName evidence="1">Uncharacterized protein</fullName>
    </submittedName>
</protein>
<reference evidence="1 2" key="1">
    <citation type="submission" date="2019-06" db="EMBL/GenBank/DDBJ databases">
        <title>Genome organization and adaptive potential of archetypical organophosphate degarding Sphingobium fuliginis ATCC 27551.</title>
        <authorList>
            <person name="Sarwar A."/>
            <person name="Parthasarathy S."/>
            <person name="Singh C."/>
            <person name="Siddavattam D."/>
        </authorList>
    </citation>
    <scope>NUCLEOTIDE SEQUENCE [LARGE SCALE GENOMIC DNA]</scope>
    <source>
        <strain evidence="1 2">ATCC 27551</strain>
    </source>
</reference>
<dbReference type="RefSeq" id="WP_140041405.1">
    <property type="nucleotide sequence ID" value="NZ_CP041016.1"/>
</dbReference>
<evidence type="ECO:0000313" key="2">
    <source>
        <dbReference type="Proteomes" id="UP000311469"/>
    </source>
</evidence>
<gene>
    <name evidence="1" type="ORF">FIL70_00945</name>
</gene>
<accession>A0A5B8CA66</accession>
<name>A0A5B8CA66_SPHSA</name>
<dbReference type="AlphaFoldDB" id="A0A5B8CA66"/>